<dbReference type="GO" id="GO:0016020">
    <property type="term" value="C:membrane"/>
    <property type="evidence" value="ECO:0007669"/>
    <property type="project" value="UniProtKB-SubCell"/>
</dbReference>
<comment type="subcellular location">
    <subcellularLocation>
        <location evidence="1">Membrane</location>
        <topology evidence="1">Multi-pass membrane protein</topology>
    </subcellularLocation>
</comment>
<keyword evidence="5 7" id="KW-1133">Transmembrane helix</keyword>
<evidence type="ECO:0000259" key="8">
    <source>
        <dbReference type="Pfam" id="PF01694"/>
    </source>
</evidence>
<dbReference type="Pfam" id="PF01694">
    <property type="entry name" value="Rhomboid"/>
    <property type="match status" value="1"/>
</dbReference>
<feature type="transmembrane region" description="Helical" evidence="7">
    <location>
        <begin position="462"/>
        <end position="481"/>
    </location>
</feature>
<dbReference type="PANTHER" id="PTHR43731">
    <property type="entry name" value="RHOMBOID PROTEASE"/>
    <property type="match status" value="1"/>
</dbReference>
<keyword evidence="6 7" id="KW-0472">Membrane</keyword>
<keyword evidence="10" id="KW-1185">Reference proteome</keyword>
<feature type="domain" description="Peptidase S54 rhomboid" evidence="8">
    <location>
        <begin position="398"/>
        <end position="542"/>
    </location>
</feature>
<keyword evidence="4" id="KW-0378">Hydrolase</keyword>
<sequence length="559" mass="60788">MSGCSLVGVGAFRSSVQIAFQQLPRPSCGRLRVSPSRCFSLRPLPVPHPPLQCQSAPRPTADRRPVWGSLCGFPSRQGVRARSTKKAKYAVITHYVEVPRNYDDATGLPFREEDLGPAEVVKIFGPSLSTADANRLLHIIHGRRVAGTLEDPELRVNTVMFGPKHMNAALEWLRKTVPVDEITNAGLRAEDELAVLEGGVEEEGQDENVEEQKPSGGWLKGKLFKDIPSNDDIYGPSVFDAIRAKNIARHEELLRKQKEADEAKRLEGEAAFQSGELQTLGQRTLGQVRPPPSPQMQKWIDNATSDLDAPPDMTKTQRILPSAVVALLVSGLFVAFAYYYTPPRRSERLWPDIPPAAATVGLLCLANVAVYLAWKAPPLWGVLNRYFVLTPATPRPLQLFGAMFSHQVFAHALVNLVTLWVLGTRFHDEVGRGEFLATYAGAGAVSFLGSLTAIVLRNRLDLTTLGASGAVYGVAAAYFWLHRFEGFKPFGVIPEAYKGVPGVAFIGLAIGLNVAAALSPTTRMDVAAHLVGLAVGVLAAHLIEIKRALRKGVEGKTPA</sequence>
<accession>A0AA40FA24</accession>
<evidence type="ECO:0000256" key="4">
    <source>
        <dbReference type="ARBA" id="ARBA00022801"/>
    </source>
</evidence>
<organism evidence="9 10">
    <name type="scientific">Schizothecium vesticola</name>
    <dbReference type="NCBI Taxonomy" id="314040"/>
    <lineage>
        <taxon>Eukaryota</taxon>
        <taxon>Fungi</taxon>
        <taxon>Dikarya</taxon>
        <taxon>Ascomycota</taxon>
        <taxon>Pezizomycotina</taxon>
        <taxon>Sordariomycetes</taxon>
        <taxon>Sordariomycetidae</taxon>
        <taxon>Sordariales</taxon>
        <taxon>Schizotheciaceae</taxon>
        <taxon>Schizothecium</taxon>
    </lineage>
</organism>
<feature type="transmembrane region" description="Helical" evidence="7">
    <location>
        <begin position="526"/>
        <end position="543"/>
    </location>
</feature>
<dbReference type="AlphaFoldDB" id="A0AA40FA24"/>
<dbReference type="InterPro" id="IPR022764">
    <property type="entry name" value="Peptidase_S54_rhomboid_dom"/>
</dbReference>
<dbReference type="GO" id="GO:0006465">
    <property type="term" value="P:signal peptide processing"/>
    <property type="evidence" value="ECO:0007669"/>
    <property type="project" value="TreeGrafter"/>
</dbReference>
<evidence type="ECO:0000256" key="1">
    <source>
        <dbReference type="ARBA" id="ARBA00004141"/>
    </source>
</evidence>
<evidence type="ECO:0000313" key="10">
    <source>
        <dbReference type="Proteomes" id="UP001172155"/>
    </source>
</evidence>
<keyword evidence="3 7" id="KW-0812">Transmembrane</keyword>
<dbReference type="Proteomes" id="UP001172155">
    <property type="component" value="Unassembled WGS sequence"/>
</dbReference>
<dbReference type="Gene3D" id="1.20.1540.10">
    <property type="entry name" value="Rhomboid-like"/>
    <property type="match status" value="1"/>
</dbReference>
<feature type="transmembrane region" description="Helical" evidence="7">
    <location>
        <begin position="353"/>
        <end position="374"/>
    </location>
</feature>
<feature type="transmembrane region" description="Helical" evidence="7">
    <location>
        <begin position="502"/>
        <end position="520"/>
    </location>
</feature>
<dbReference type="SUPFAM" id="SSF144091">
    <property type="entry name" value="Rhomboid-like"/>
    <property type="match status" value="1"/>
</dbReference>
<proteinExistence type="inferred from homology"/>
<dbReference type="PANTHER" id="PTHR43731:SF14">
    <property type="entry name" value="PRESENILIN-ASSOCIATED RHOMBOID-LIKE PROTEIN, MITOCHONDRIAL"/>
    <property type="match status" value="1"/>
</dbReference>
<evidence type="ECO:0000256" key="3">
    <source>
        <dbReference type="ARBA" id="ARBA00022692"/>
    </source>
</evidence>
<evidence type="ECO:0000256" key="7">
    <source>
        <dbReference type="SAM" id="Phobius"/>
    </source>
</evidence>
<feature type="transmembrane region" description="Helical" evidence="7">
    <location>
        <begin position="404"/>
        <end position="423"/>
    </location>
</feature>
<dbReference type="EMBL" id="JAUKUD010000001">
    <property type="protein sequence ID" value="KAK0753950.1"/>
    <property type="molecule type" value="Genomic_DNA"/>
</dbReference>
<dbReference type="InterPro" id="IPR050925">
    <property type="entry name" value="Rhomboid_protease_S54"/>
</dbReference>
<evidence type="ECO:0000313" key="9">
    <source>
        <dbReference type="EMBL" id="KAK0753950.1"/>
    </source>
</evidence>
<protein>
    <recommendedName>
        <fullName evidence="8">Peptidase S54 rhomboid domain-containing protein</fullName>
    </recommendedName>
</protein>
<reference evidence="9" key="1">
    <citation type="submission" date="2023-06" db="EMBL/GenBank/DDBJ databases">
        <title>Genome-scale phylogeny and comparative genomics of the fungal order Sordariales.</title>
        <authorList>
            <consortium name="Lawrence Berkeley National Laboratory"/>
            <person name="Hensen N."/>
            <person name="Bonometti L."/>
            <person name="Westerberg I."/>
            <person name="Brannstrom I.O."/>
            <person name="Guillou S."/>
            <person name="Cros-Aarteil S."/>
            <person name="Calhoun S."/>
            <person name="Haridas S."/>
            <person name="Kuo A."/>
            <person name="Mondo S."/>
            <person name="Pangilinan J."/>
            <person name="Riley R."/>
            <person name="LaButti K."/>
            <person name="Andreopoulos B."/>
            <person name="Lipzen A."/>
            <person name="Chen C."/>
            <person name="Yanf M."/>
            <person name="Daum C."/>
            <person name="Ng V."/>
            <person name="Clum A."/>
            <person name="Steindorff A."/>
            <person name="Ohm R."/>
            <person name="Martin F."/>
            <person name="Silar P."/>
            <person name="Natvig D."/>
            <person name="Lalanne C."/>
            <person name="Gautier V."/>
            <person name="Ament-velasquez S.L."/>
            <person name="Kruys A."/>
            <person name="Hutchinson M.I."/>
            <person name="Powell A.J."/>
            <person name="Barry K."/>
            <person name="Miller A.N."/>
            <person name="Grigoriev I.V."/>
            <person name="Debuchy R."/>
            <person name="Gladieux P."/>
            <person name="Thoren M.H."/>
            <person name="Johannesson H."/>
        </authorList>
    </citation>
    <scope>NUCLEOTIDE SEQUENCE</scope>
    <source>
        <strain evidence="9">SMH3187-1</strain>
    </source>
</reference>
<comment type="caution">
    <text evidence="9">The sequence shown here is derived from an EMBL/GenBank/DDBJ whole genome shotgun (WGS) entry which is preliminary data.</text>
</comment>
<dbReference type="GO" id="GO:0004252">
    <property type="term" value="F:serine-type endopeptidase activity"/>
    <property type="evidence" value="ECO:0007669"/>
    <property type="project" value="InterPro"/>
</dbReference>
<dbReference type="InterPro" id="IPR035952">
    <property type="entry name" value="Rhomboid-like_sf"/>
</dbReference>
<comment type="similarity">
    <text evidence="2">Belongs to the peptidase S54 family.</text>
</comment>
<evidence type="ECO:0000256" key="6">
    <source>
        <dbReference type="ARBA" id="ARBA00023136"/>
    </source>
</evidence>
<evidence type="ECO:0000256" key="2">
    <source>
        <dbReference type="ARBA" id="ARBA00009045"/>
    </source>
</evidence>
<name>A0AA40FA24_9PEZI</name>
<gene>
    <name evidence="9" type="ORF">B0T18DRAFT_424415</name>
</gene>
<feature type="transmembrane region" description="Helical" evidence="7">
    <location>
        <begin position="319"/>
        <end position="341"/>
    </location>
</feature>
<feature type="transmembrane region" description="Helical" evidence="7">
    <location>
        <begin position="435"/>
        <end position="456"/>
    </location>
</feature>
<evidence type="ECO:0000256" key="5">
    <source>
        <dbReference type="ARBA" id="ARBA00022989"/>
    </source>
</evidence>